<dbReference type="Proteomes" id="UP000542674">
    <property type="component" value="Unassembled WGS sequence"/>
</dbReference>
<dbReference type="InterPro" id="IPR001387">
    <property type="entry name" value="Cro/C1-type_HTH"/>
</dbReference>
<reference evidence="2 3" key="1">
    <citation type="submission" date="2020-08" db="EMBL/GenBank/DDBJ databases">
        <title>Sequencing the genomes of 1000 actinobacteria strains.</title>
        <authorList>
            <person name="Klenk H.-P."/>
        </authorList>
    </citation>
    <scope>NUCLEOTIDE SEQUENCE [LARGE SCALE GENOMIC DNA]</scope>
    <source>
        <strain evidence="2 3">DSM 45084</strain>
    </source>
</reference>
<sequence length="280" mass="31698">MIAEMVRQARQSKGISTGQMVDRMGWFRSELSGVENGTRRCEVDELVLYLAMCDADRETMARVVGVHRQWGDTMLVHGHDSGLPDTMWALLNCEKAATAVAAYDPVLIPGLLQTQAYVHALLLGADVDPEKIDDRVRDRMARQQVMFEASPPRFEFFVPEAGLRAVVGSREVMSEQLMYMVLLSNRDGIDIRVLPSGISGSAWLRGQFEFMNHDEYPAVVHVELDTASVLVDDRGSVDCYRDRIRRLREAALDKARSRALMLDMAHEYKTRTVKVERLRP</sequence>
<comment type="caution">
    <text evidence="2">The sequence shown here is derived from an EMBL/GenBank/DDBJ whole genome shotgun (WGS) entry which is preliminary data.</text>
</comment>
<proteinExistence type="predicted"/>
<dbReference type="Gene3D" id="1.10.260.40">
    <property type="entry name" value="lambda repressor-like DNA-binding domains"/>
    <property type="match status" value="1"/>
</dbReference>
<dbReference type="InterPro" id="IPR010982">
    <property type="entry name" value="Lambda_DNA-bd_dom_sf"/>
</dbReference>
<protein>
    <recommendedName>
        <fullName evidence="1">DUF5753 domain-containing protein</fullName>
    </recommendedName>
</protein>
<name>A0A7W7SXG0_9PSEU</name>
<accession>A0A7W7SXG0</accession>
<dbReference type="EMBL" id="JACHJS010000001">
    <property type="protein sequence ID" value="MBB4962684.1"/>
    <property type="molecule type" value="Genomic_DNA"/>
</dbReference>
<dbReference type="Pfam" id="PF13560">
    <property type="entry name" value="HTH_31"/>
    <property type="match status" value="1"/>
</dbReference>
<dbReference type="Pfam" id="PF19054">
    <property type="entry name" value="DUF5753"/>
    <property type="match status" value="1"/>
</dbReference>
<dbReference type="AlphaFoldDB" id="A0A7W7SXG0"/>
<evidence type="ECO:0000313" key="2">
    <source>
        <dbReference type="EMBL" id="MBB4962684.1"/>
    </source>
</evidence>
<dbReference type="GO" id="GO:0003677">
    <property type="term" value="F:DNA binding"/>
    <property type="evidence" value="ECO:0007669"/>
    <property type="project" value="InterPro"/>
</dbReference>
<gene>
    <name evidence="2" type="ORF">F4559_000043</name>
</gene>
<evidence type="ECO:0000259" key="1">
    <source>
        <dbReference type="Pfam" id="PF19054"/>
    </source>
</evidence>
<dbReference type="InterPro" id="IPR043917">
    <property type="entry name" value="DUF5753"/>
</dbReference>
<organism evidence="2 3">
    <name type="scientific">Saccharothrix violaceirubra</name>
    <dbReference type="NCBI Taxonomy" id="413306"/>
    <lineage>
        <taxon>Bacteria</taxon>
        <taxon>Bacillati</taxon>
        <taxon>Actinomycetota</taxon>
        <taxon>Actinomycetes</taxon>
        <taxon>Pseudonocardiales</taxon>
        <taxon>Pseudonocardiaceae</taxon>
        <taxon>Saccharothrix</taxon>
    </lineage>
</organism>
<evidence type="ECO:0000313" key="3">
    <source>
        <dbReference type="Proteomes" id="UP000542674"/>
    </source>
</evidence>
<dbReference type="RefSeq" id="WP_184665570.1">
    <property type="nucleotide sequence ID" value="NZ_BAABAI010000035.1"/>
</dbReference>
<keyword evidence="3" id="KW-1185">Reference proteome</keyword>
<feature type="domain" description="DUF5753" evidence="1">
    <location>
        <begin position="90"/>
        <end position="261"/>
    </location>
</feature>
<dbReference type="SUPFAM" id="SSF47413">
    <property type="entry name" value="lambda repressor-like DNA-binding domains"/>
    <property type="match status" value="1"/>
</dbReference>
<dbReference type="CDD" id="cd00093">
    <property type="entry name" value="HTH_XRE"/>
    <property type="match status" value="1"/>
</dbReference>